<feature type="transmembrane region" description="Helical" evidence="7">
    <location>
        <begin position="331"/>
        <end position="364"/>
    </location>
</feature>
<name>A0ABW7N6C0_9BACT</name>
<dbReference type="Pfam" id="PF12704">
    <property type="entry name" value="MacB_PCD"/>
    <property type="match status" value="1"/>
</dbReference>
<dbReference type="RefSeq" id="WP_395416724.1">
    <property type="nucleotide sequence ID" value="NZ_JBIPKE010000014.1"/>
</dbReference>
<evidence type="ECO:0000313" key="11">
    <source>
        <dbReference type="Proteomes" id="UP001610063"/>
    </source>
</evidence>
<evidence type="ECO:0000259" key="8">
    <source>
        <dbReference type="Pfam" id="PF02687"/>
    </source>
</evidence>
<dbReference type="InterPro" id="IPR050250">
    <property type="entry name" value="Macrolide_Exporter_MacB"/>
</dbReference>
<feature type="domain" description="MacB-like periplasmic core" evidence="9">
    <location>
        <begin position="21"/>
        <end position="224"/>
    </location>
</feature>
<comment type="subcellular location">
    <subcellularLocation>
        <location evidence="1">Cell membrane</location>
        <topology evidence="1">Multi-pass membrane protein</topology>
    </subcellularLocation>
</comment>
<dbReference type="InterPro" id="IPR025857">
    <property type="entry name" value="MacB_PCD"/>
</dbReference>
<feature type="domain" description="ABC3 transporter permease C-terminal" evidence="8">
    <location>
        <begin position="290"/>
        <end position="412"/>
    </location>
</feature>
<dbReference type="Pfam" id="PF02687">
    <property type="entry name" value="FtsX"/>
    <property type="match status" value="1"/>
</dbReference>
<evidence type="ECO:0000256" key="5">
    <source>
        <dbReference type="ARBA" id="ARBA00023136"/>
    </source>
</evidence>
<feature type="transmembrane region" description="Helical" evidence="7">
    <location>
        <begin position="21"/>
        <end position="42"/>
    </location>
</feature>
<dbReference type="InterPro" id="IPR003838">
    <property type="entry name" value="ABC3_permease_C"/>
</dbReference>
<evidence type="ECO:0000259" key="9">
    <source>
        <dbReference type="Pfam" id="PF12704"/>
    </source>
</evidence>
<keyword evidence="5 7" id="KW-0472">Membrane</keyword>
<comment type="caution">
    <text evidence="10">The sequence shown here is derived from an EMBL/GenBank/DDBJ whole genome shotgun (WGS) entry which is preliminary data.</text>
</comment>
<evidence type="ECO:0000256" key="7">
    <source>
        <dbReference type="SAM" id="Phobius"/>
    </source>
</evidence>
<evidence type="ECO:0000256" key="3">
    <source>
        <dbReference type="ARBA" id="ARBA00022692"/>
    </source>
</evidence>
<protein>
    <submittedName>
        <fullName evidence="10">ABC transporter permease</fullName>
    </submittedName>
</protein>
<accession>A0ABW7N6C0</accession>
<dbReference type="PANTHER" id="PTHR30572:SF4">
    <property type="entry name" value="ABC TRANSPORTER PERMEASE YTRF"/>
    <property type="match status" value="1"/>
</dbReference>
<evidence type="ECO:0000256" key="1">
    <source>
        <dbReference type="ARBA" id="ARBA00004651"/>
    </source>
</evidence>
<evidence type="ECO:0000256" key="2">
    <source>
        <dbReference type="ARBA" id="ARBA00022475"/>
    </source>
</evidence>
<sequence>MFDQDKWEEIWQTIMKHKLRTALTSFGVFWGIFMLVLLLGAGNGLQNGVMQNFDIAKNAVFVWTEVTSVPYAGFQAGRSIDLTNDDFKALQNIKGLHTVSPRIPLNSRWSGGQVTISYDNRDVSYSIMGDYPQYLDIQPLWITEGRFVNKFDIEQKRKIAVLGRRVKDDLFQERRALGEHIKINGVPFKVVGIFDSRATGEDARNDIQIIHIPGTTAQQTFNMGESIGWFGCIPADGISGLEAEEIIKAELRKRHKIAPNDRQALGSFNVEEEFKQMQGLFTGIAAFSWLVAIGTILAGMIGVGNIMLIIVKERTKEIGIRKSIGAKPWSIISMIVQEALVISGVSGYLGLVFGVVLVEGIAYAMAEFGMQSEFFVNPEIDFKAAFSAISVLLISGVIAGLIPGIKAARVDPVIALRDE</sequence>
<dbReference type="PANTHER" id="PTHR30572">
    <property type="entry name" value="MEMBRANE COMPONENT OF TRANSPORTER-RELATED"/>
    <property type="match status" value="1"/>
</dbReference>
<feature type="transmembrane region" description="Helical" evidence="7">
    <location>
        <begin position="286"/>
        <end position="311"/>
    </location>
</feature>
<evidence type="ECO:0000313" key="10">
    <source>
        <dbReference type="EMBL" id="MFH6983155.1"/>
    </source>
</evidence>
<evidence type="ECO:0000256" key="6">
    <source>
        <dbReference type="ARBA" id="ARBA00038076"/>
    </source>
</evidence>
<dbReference type="EMBL" id="JBIPKE010000014">
    <property type="protein sequence ID" value="MFH6983155.1"/>
    <property type="molecule type" value="Genomic_DNA"/>
</dbReference>
<organism evidence="10 11">
    <name type="scientific">Marinoscillum luteum</name>
    <dbReference type="NCBI Taxonomy" id="861051"/>
    <lineage>
        <taxon>Bacteria</taxon>
        <taxon>Pseudomonadati</taxon>
        <taxon>Bacteroidota</taxon>
        <taxon>Cytophagia</taxon>
        <taxon>Cytophagales</taxon>
        <taxon>Reichenbachiellaceae</taxon>
        <taxon>Marinoscillum</taxon>
    </lineage>
</organism>
<keyword evidence="2" id="KW-1003">Cell membrane</keyword>
<evidence type="ECO:0000256" key="4">
    <source>
        <dbReference type="ARBA" id="ARBA00022989"/>
    </source>
</evidence>
<keyword evidence="3 7" id="KW-0812">Transmembrane</keyword>
<gene>
    <name evidence="10" type="ORF">ACHKAR_06880</name>
</gene>
<dbReference type="Proteomes" id="UP001610063">
    <property type="component" value="Unassembled WGS sequence"/>
</dbReference>
<comment type="similarity">
    <text evidence="6">Belongs to the ABC-4 integral membrane protein family.</text>
</comment>
<feature type="transmembrane region" description="Helical" evidence="7">
    <location>
        <begin position="384"/>
        <end position="402"/>
    </location>
</feature>
<keyword evidence="4 7" id="KW-1133">Transmembrane helix</keyword>
<proteinExistence type="inferred from homology"/>
<reference evidence="10 11" key="1">
    <citation type="journal article" date="2013" name="Int. J. Syst. Evol. Microbiol.">
        <title>Marinoscillum luteum sp. nov., isolated from marine sediment.</title>
        <authorList>
            <person name="Cha I.T."/>
            <person name="Park S.J."/>
            <person name="Kim S.J."/>
            <person name="Kim J.G."/>
            <person name="Jung M.Y."/>
            <person name="Shin K.S."/>
            <person name="Kwon K.K."/>
            <person name="Yang S.H."/>
            <person name="Seo Y.S."/>
            <person name="Rhee S.K."/>
        </authorList>
    </citation>
    <scope>NUCLEOTIDE SEQUENCE [LARGE SCALE GENOMIC DNA]</scope>
    <source>
        <strain evidence="10 11">KCTC 23939</strain>
    </source>
</reference>
<keyword evidence="11" id="KW-1185">Reference proteome</keyword>